<evidence type="ECO:0000256" key="8">
    <source>
        <dbReference type="ARBA" id="ARBA00022771"/>
    </source>
</evidence>
<keyword evidence="10" id="KW-0653">Protein transport</keyword>
<reference evidence="18 19" key="1">
    <citation type="journal article" date="2018" name="MBio">
        <title>Comparative Genomics Reveals the Core Gene Toolbox for the Fungus-Insect Symbiosis.</title>
        <authorList>
            <person name="Wang Y."/>
            <person name="Stata M."/>
            <person name="Wang W."/>
            <person name="Stajich J.E."/>
            <person name="White M.M."/>
            <person name="Moncalvo J.M."/>
        </authorList>
    </citation>
    <scope>NUCLEOTIDE SEQUENCE [LARGE SCALE GENOMIC DNA]</scope>
    <source>
        <strain evidence="18 19">SWE-8-4</strain>
    </source>
</reference>
<dbReference type="SUPFAM" id="SSF57850">
    <property type="entry name" value="RING/U-box"/>
    <property type="match status" value="1"/>
</dbReference>
<comment type="subcellular location">
    <subcellularLocation>
        <location evidence="1">Peroxisome membrane</location>
        <topology evidence="1">Multi-pass membrane protein</topology>
    </subcellularLocation>
</comment>
<evidence type="ECO:0000313" key="18">
    <source>
        <dbReference type="EMBL" id="PVU89634.1"/>
    </source>
</evidence>
<keyword evidence="8" id="KW-0863">Zinc-finger</keyword>
<comment type="caution">
    <text evidence="18">The sequence shown here is derived from an EMBL/GenBank/DDBJ whole genome shotgun (WGS) entry which is preliminary data.</text>
</comment>
<evidence type="ECO:0000256" key="5">
    <source>
        <dbReference type="ARBA" id="ARBA00022448"/>
    </source>
</evidence>
<evidence type="ECO:0000256" key="10">
    <source>
        <dbReference type="ARBA" id="ARBA00022927"/>
    </source>
</evidence>
<dbReference type="Gene3D" id="3.30.40.10">
    <property type="entry name" value="Zinc/RING finger domain, C3HC4 (zinc finger)"/>
    <property type="match status" value="1"/>
</dbReference>
<feature type="transmembrane region" description="Helical" evidence="16">
    <location>
        <begin position="16"/>
        <end position="45"/>
    </location>
</feature>
<evidence type="ECO:0000256" key="7">
    <source>
        <dbReference type="ARBA" id="ARBA00022723"/>
    </source>
</evidence>
<evidence type="ECO:0000256" key="4">
    <source>
        <dbReference type="ARBA" id="ARBA00018980"/>
    </source>
</evidence>
<dbReference type="InterPro" id="IPR006845">
    <property type="entry name" value="Pex_N"/>
</dbReference>
<keyword evidence="13" id="KW-0576">Peroxisome</keyword>
<keyword evidence="7" id="KW-0479">Metal-binding</keyword>
<comment type="pathway">
    <text evidence="2">Protein modification; protein ubiquitination.</text>
</comment>
<dbReference type="PANTHER" id="PTHR12888:SF0">
    <property type="entry name" value="PEROXISOME ASSEMBLY PROTEIN 12"/>
    <property type="match status" value="1"/>
</dbReference>
<keyword evidence="9" id="KW-0862">Zinc</keyword>
<dbReference type="AlphaFoldDB" id="A0A2T9YBG2"/>
<organism evidence="18 19">
    <name type="scientific">Smittium simulii</name>
    <dbReference type="NCBI Taxonomy" id="133385"/>
    <lineage>
        <taxon>Eukaryota</taxon>
        <taxon>Fungi</taxon>
        <taxon>Fungi incertae sedis</taxon>
        <taxon>Zoopagomycota</taxon>
        <taxon>Kickxellomycotina</taxon>
        <taxon>Harpellomycetes</taxon>
        <taxon>Harpellales</taxon>
        <taxon>Legeriomycetaceae</taxon>
        <taxon>Smittium</taxon>
    </lineage>
</organism>
<evidence type="ECO:0000256" key="12">
    <source>
        <dbReference type="ARBA" id="ARBA00023136"/>
    </source>
</evidence>
<dbReference type="InterPro" id="IPR001841">
    <property type="entry name" value="Znf_RING"/>
</dbReference>
<dbReference type="SMART" id="SM00184">
    <property type="entry name" value="RING"/>
    <property type="match status" value="1"/>
</dbReference>
<dbReference type="Proteomes" id="UP000245383">
    <property type="component" value="Unassembled WGS sequence"/>
</dbReference>
<name>A0A2T9YBG2_9FUNG</name>
<evidence type="ECO:0000259" key="17">
    <source>
        <dbReference type="SMART" id="SM00184"/>
    </source>
</evidence>
<dbReference type="PANTHER" id="PTHR12888">
    <property type="entry name" value="PEROXISOME ASSEMBLY PROTEIN 12 PEROXIN-12"/>
    <property type="match status" value="1"/>
</dbReference>
<keyword evidence="11 16" id="KW-1133">Transmembrane helix</keyword>
<evidence type="ECO:0000256" key="13">
    <source>
        <dbReference type="ARBA" id="ARBA00023140"/>
    </source>
</evidence>
<dbReference type="OrthoDB" id="107372at2759"/>
<dbReference type="STRING" id="133385.A0A2T9YBG2"/>
<protein>
    <recommendedName>
        <fullName evidence="4">Peroxisome assembly protein 12</fullName>
    </recommendedName>
    <alternativeName>
        <fullName evidence="14">Peroxin-12</fullName>
    </alternativeName>
</protein>
<dbReference type="InterPro" id="IPR017375">
    <property type="entry name" value="PEX12"/>
</dbReference>
<evidence type="ECO:0000256" key="15">
    <source>
        <dbReference type="ARBA" id="ARBA00034505"/>
    </source>
</evidence>
<dbReference type="Pfam" id="PF04757">
    <property type="entry name" value="Pex2_Pex12"/>
    <property type="match status" value="1"/>
</dbReference>
<evidence type="ECO:0000256" key="11">
    <source>
        <dbReference type="ARBA" id="ARBA00022989"/>
    </source>
</evidence>
<keyword evidence="12 16" id="KW-0472">Membrane</keyword>
<gene>
    <name evidence="18" type="ORF">BB561_005251</name>
</gene>
<evidence type="ECO:0000256" key="2">
    <source>
        <dbReference type="ARBA" id="ARBA00004906"/>
    </source>
</evidence>
<evidence type="ECO:0000256" key="3">
    <source>
        <dbReference type="ARBA" id="ARBA00008704"/>
    </source>
</evidence>
<evidence type="ECO:0000256" key="9">
    <source>
        <dbReference type="ARBA" id="ARBA00022833"/>
    </source>
</evidence>
<comment type="similarity">
    <text evidence="3">Belongs to the pex2/pex10/pex12 family.</text>
</comment>
<dbReference type="GO" id="GO:0016562">
    <property type="term" value="P:protein import into peroxisome matrix, receptor recycling"/>
    <property type="evidence" value="ECO:0007669"/>
    <property type="project" value="UniProtKB-ARBA"/>
</dbReference>
<evidence type="ECO:0000256" key="16">
    <source>
        <dbReference type="SAM" id="Phobius"/>
    </source>
</evidence>
<dbReference type="GO" id="GO:0005778">
    <property type="term" value="C:peroxisomal membrane"/>
    <property type="evidence" value="ECO:0007669"/>
    <property type="project" value="UniProtKB-SubCell"/>
</dbReference>
<evidence type="ECO:0000256" key="6">
    <source>
        <dbReference type="ARBA" id="ARBA00022692"/>
    </source>
</evidence>
<dbReference type="EMBL" id="MBFR01000305">
    <property type="protein sequence ID" value="PVU89634.1"/>
    <property type="molecule type" value="Genomic_DNA"/>
</dbReference>
<proteinExistence type="inferred from homology"/>
<comment type="subunit">
    <text evidence="15">Component of the PEX2-PEX10-PEX12 retrotranslocation channel, composed of PEX2, PEX10 and PEX12.</text>
</comment>
<keyword evidence="19" id="KW-1185">Reference proteome</keyword>
<keyword evidence="5" id="KW-0813">Transport</keyword>
<dbReference type="GO" id="GO:1990429">
    <property type="term" value="C:peroxisomal importomer complex"/>
    <property type="evidence" value="ECO:0007669"/>
    <property type="project" value="TreeGrafter"/>
</dbReference>
<evidence type="ECO:0000256" key="14">
    <source>
        <dbReference type="ARBA" id="ARBA00029692"/>
    </source>
</evidence>
<evidence type="ECO:0000256" key="1">
    <source>
        <dbReference type="ARBA" id="ARBA00004585"/>
    </source>
</evidence>
<keyword evidence="6 16" id="KW-0812">Transmembrane</keyword>
<dbReference type="GO" id="GO:0004842">
    <property type="term" value="F:ubiquitin-protein transferase activity"/>
    <property type="evidence" value="ECO:0007669"/>
    <property type="project" value="TreeGrafter"/>
</dbReference>
<dbReference type="GO" id="GO:0006513">
    <property type="term" value="P:protein monoubiquitination"/>
    <property type="evidence" value="ECO:0007669"/>
    <property type="project" value="TreeGrafter"/>
</dbReference>
<evidence type="ECO:0000313" key="19">
    <source>
        <dbReference type="Proteomes" id="UP000245383"/>
    </source>
</evidence>
<dbReference type="GO" id="GO:0008270">
    <property type="term" value="F:zinc ion binding"/>
    <property type="evidence" value="ECO:0007669"/>
    <property type="project" value="UniProtKB-KW"/>
</dbReference>
<dbReference type="CDD" id="cd16451">
    <property type="entry name" value="mRING_PEX12"/>
    <property type="match status" value="1"/>
</dbReference>
<sequence length="491" mass="57436">MDENYMNVVIANKLKAFILTLIALILFPTLSLYSYMIFMFLIHGYTANEAFKRKKYIGAFIEGNLYIKKEVDQRVQIQNAPTKDVADEDFKFKDKHEKVDADVYREARKDDFALSYEKTTMGRLGMFLASRAMEYLSNLNGGNVEKPSLFEIAAQSNLSELLEPAIRHITSYFAHRYPRYLVRILNYHEEVFAALMLFVEKYYLKNYGGTFAEHFFGMKRVRTRTIKGSAVLTKSDVFFSAALQVLVPLIINRSKQYYKRTSSNTPTLVNAEIEIKQNQTLHKVKKMMLDIHHVFIKYFPHVYFLYNFSNFAYYIAYMFDITHYPNAIMHFLAQKYQRLSASDYQKIEKLLQSQSPLVAEYNGTAIRYVRNSVFLVLSKIFDKLKYLLPMSIFFYKFLDWWYKSDFYKSSLKTIILDPPPKYPPHTNGITLPKDLSLCTICLKKRTNTSAIPTGYLFCYPCIYNHLLANEQCPVTLRATSVEDIIKIYESN</sequence>
<dbReference type="InterPro" id="IPR013083">
    <property type="entry name" value="Znf_RING/FYVE/PHD"/>
</dbReference>
<feature type="domain" description="RING-type" evidence="17">
    <location>
        <begin position="438"/>
        <end position="475"/>
    </location>
</feature>
<accession>A0A2T9YBG2</accession>